<protein>
    <recommendedName>
        <fullName evidence="1">YgjP-like metallopeptidase domain-containing protein</fullName>
    </recommendedName>
</protein>
<dbReference type="Proteomes" id="UP000243426">
    <property type="component" value="Chromosome I"/>
</dbReference>
<dbReference type="Gene3D" id="3.30.2010.10">
    <property type="entry name" value="Metalloproteases ('zincins'), catalytic domain"/>
    <property type="match status" value="1"/>
</dbReference>
<sequence>MLRYLNGYGPEVKQQVQQLIDNDQLGVWLQRRYPPDSGHAIQTDVALYDYTQRLKQQYMRSSGPISKVFFDTRMHVIDNALGQHQFVSRVQGNKLKRKNEIKVSALLKTLPEALLRMVVVHELAHLREKEHNKAFYQLCQHMQSDYHQLELDLRLFLTFREINGDK</sequence>
<dbReference type="CDD" id="cd07344">
    <property type="entry name" value="M48_yhfN_like"/>
    <property type="match status" value="1"/>
</dbReference>
<dbReference type="PANTHER" id="PTHR30399">
    <property type="entry name" value="UNCHARACTERIZED PROTEIN YGJP"/>
    <property type="match status" value="1"/>
</dbReference>
<evidence type="ECO:0000259" key="1">
    <source>
        <dbReference type="Pfam" id="PF01863"/>
    </source>
</evidence>
<dbReference type="AlphaFoldDB" id="A0A1H1LGA9"/>
<reference evidence="3" key="1">
    <citation type="submission" date="2016-10" db="EMBL/GenBank/DDBJ databases">
        <authorList>
            <person name="Varghese N."/>
            <person name="Submissions S."/>
        </authorList>
    </citation>
    <scope>NUCLEOTIDE SEQUENCE [LARGE SCALE GENOMIC DNA]</scope>
    <source>
        <strain evidence="3">2SM5</strain>
    </source>
</reference>
<dbReference type="PANTHER" id="PTHR30399:SF1">
    <property type="entry name" value="UTP PYROPHOSPHATASE"/>
    <property type="match status" value="1"/>
</dbReference>
<feature type="domain" description="YgjP-like metallopeptidase" evidence="1">
    <location>
        <begin position="96"/>
        <end position="153"/>
    </location>
</feature>
<dbReference type="Pfam" id="PF01863">
    <property type="entry name" value="YgjP-like"/>
    <property type="match status" value="1"/>
</dbReference>
<accession>A0A1H1LGA9</accession>
<gene>
    <name evidence="2" type="ORF">SAMN05216198_0247</name>
</gene>
<proteinExistence type="predicted"/>
<dbReference type="InterPro" id="IPR053136">
    <property type="entry name" value="UTP_pyrophosphatase-like"/>
</dbReference>
<evidence type="ECO:0000313" key="3">
    <source>
        <dbReference type="Proteomes" id="UP000243426"/>
    </source>
</evidence>
<dbReference type="EMBL" id="LT629748">
    <property type="protein sequence ID" value="SDR73543.1"/>
    <property type="molecule type" value="Genomic_DNA"/>
</dbReference>
<name>A0A1H1LGA9_9GAMM</name>
<dbReference type="InterPro" id="IPR002725">
    <property type="entry name" value="YgjP-like_metallopeptidase"/>
</dbReference>
<dbReference type="STRING" id="797277.SAMN05216198_0247"/>
<organism evidence="2 3">
    <name type="scientific">Halopseudomonas litoralis</name>
    <dbReference type="NCBI Taxonomy" id="797277"/>
    <lineage>
        <taxon>Bacteria</taxon>
        <taxon>Pseudomonadati</taxon>
        <taxon>Pseudomonadota</taxon>
        <taxon>Gammaproteobacteria</taxon>
        <taxon>Pseudomonadales</taxon>
        <taxon>Pseudomonadaceae</taxon>
        <taxon>Halopseudomonas</taxon>
    </lineage>
</organism>
<keyword evidence="3" id="KW-1185">Reference proteome</keyword>
<evidence type="ECO:0000313" key="2">
    <source>
        <dbReference type="EMBL" id="SDR73543.1"/>
    </source>
</evidence>